<comment type="function">
    <text evidence="25">Multifunctional protein that encodes the first 2 enzymatic activities of the de novo pyrimidine pathway: carbamoylphosphate synthetase (CPSase; EC 6.3.5.5) and aspartate transcarbamylase (ATCase; EC 2.1.3.2). The CPSase-function is accomplished in 2 steps, by a glutamine-dependent amidotransferase activity (GATase) that binds and cleaves glutamine to produce ammonia, followed by an ammonium-dependent carbamoyl phosphate synthetase, which reacts with the ammonia, hydrogencarbonate and ATP to form carbamoyl phosphate. The endogenously produced carbamoyl phosphate is sequestered and channeled to the ATCase active site. ATCase then catalyzes the formation of carbamoyl-L-aspartate from L-aspartate and carbamoyl phosphate.</text>
</comment>
<dbReference type="GO" id="GO:0046872">
    <property type="term" value="F:metal ion binding"/>
    <property type="evidence" value="ECO:0007669"/>
    <property type="project" value="InterPro"/>
</dbReference>
<dbReference type="UniPathway" id="UPA00070">
    <property type="reaction ID" value="UER00115"/>
</dbReference>
<comment type="catalytic activity">
    <reaction evidence="21">
        <text>hydrogencarbonate + NH4(+) + 2 ATP = carbamoyl phosphate + 2 ADP + phosphate + 2 H(+)</text>
        <dbReference type="Rhea" id="RHEA:18029"/>
        <dbReference type="ChEBI" id="CHEBI:15378"/>
        <dbReference type="ChEBI" id="CHEBI:17544"/>
        <dbReference type="ChEBI" id="CHEBI:28938"/>
        <dbReference type="ChEBI" id="CHEBI:30616"/>
        <dbReference type="ChEBI" id="CHEBI:43474"/>
        <dbReference type="ChEBI" id="CHEBI:58228"/>
        <dbReference type="ChEBI" id="CHEBI:456216"/>
        <dbReference type="EC" id="6.3.4.16"/>
    </reaction>
</comment>
<feature type="domain" description="MGS-like" evidence="30">
    <location>
        <begin position="1480"/>
        <end position="1638"/>
    </location>
</feature>
<evidence type="ECO:0000313" key="32">
    <source>
        <dbReference type="Proteomes" id="UP000812966"/>
    </source>
</evidence>
<comment type="similarity">
    <text evidence="18">In the N-terminal section; belongs to the CarA family.</text>
</comment>
<dbReference type="InterPro" id="IPR002474">
    <property type="entry name" value="CarbamoylP_synth_ssu_N"/>
</dbReference>
<dbReference type="InterPro" id="IPR006130">
    <property type="entry name" value="Asp/Orn_carbamoylTrfase"/>
</dbReference>
<dbReference type="FunFam" id="3.40.50.1370:FF:000005">
    <property type="entry name" value="CAD protein-like isoform X1"/>
    <property type="match status" value="1"/>
</dbReference>
<dbReference type="GO" id="GO:0005951">
    <property type="term" value="C:carbamoyl-phosphate synthase complex"/>
    <property type="evidence" value="ECO:0007669"/>
    <property type="project" value="TreeGrafter"/>
</dbReference>
<dbReference type="Gene3D" id="3.30.1490.20">
    <property type="entry name" value="ATP-grasp fold, A domain"/>
    <property type="match status" value="1"/>
</dbReference>
<keyword evidence="11 27" id="KW-0547">Nucleotide-binding</keyword>
<keyword evidence="9" id="KW-0808">Transferase</keyword>
<dbReference type="GO" id="GO:0004359">
    <property type="term" value="F:glutaminase activity"/>
    <property type="evidence" value="ECO:0007669"/>
    <property type="project" value="UniProtKB-EC"/>
</dbReference>
<keyword evidence="7" id="KW-0597">Phosphoprotein</keyword>
<evidence type="ECO:0000256" key="28">
    <source>
        <dbReference type="SAM" id="MobiDB-lite"/>
    </source>
</evidence>
<dbReference type="FunFam" id="1.10.1030.10:FF:000001">
    <property type="entry name" value="Carbamoyl-phosphate synthase large chain"/>
    <property type="match status" value="1"/>
</dbReference>
<dbReference type="GO" id="GO:0006207">
    <property type="term" value="P:'de novo' pyrimidine nucleobase biosynthetic process"/>
    <property type="evidence" value="ECO:0007669"/>
    <property type="project" value="InterPro"/>
</dbReference>
<dbReference type="InterPro" id="IPR029062">
    <property type="entry name" value="Class_I_gatase-like"/>
</dbReference>
<evidence type="ECO:0000256" key="9">
    <source>
        <dbReference type="ARBA" id="ARBA00022679"/>
    </source>
</evidence>
<comment type="similarity">
    <text evidence="16">In the 3rd section; belongs to the metallo-dependent hydrolases superfamily. DHOase family. CAD subfamily.</text>
</comment>
<comment type="similarity">
    <text evidence="19">In the 2nd section; belongs to the CarB family.</text>
</comment>
<evidence type="ECO:0000256" key="1">
    <source>
        <dbReference type="ARBA" id="ARBA00001947"/>
    </source>
</evidence>
<dbReference type="GO" id="GO:0006541">
    <property type="term" value="P:glutamine metabolic process"/>
    <property type="evidence" value="ECO:0007669"/>
    <property type="project" value="InterPro"/>
</dbReference>
<comment type="catalytic activity">
    <reaction evidence="22">
        <text>hydrogencarbonate + L-glutamine + 2 ATP + H2O = carbamoyl phosphate + L-glutamate + 2 ADP + phosphate + 2 H(+)</text>
        <dbReference type="Rhea" id="RHEA:18633"/>
        <dbReference type="ChEBI" id="CHEBI:15377"/>
        <dbReference type="ChEBI" id="CHEBI:15378"/>
        <dbReference type="ChEBI" id="CHEBI:17544"/>
        <dbReference type="ChEBI" id="CHEBI:29985"/>
        <dbReference type="ChEBI" id="CHEBI:30616"/>
        <dbReference type="ChEBI" id="CHEBI:43474"/>
        <dbReference type="ChEBI" id="CHEBI:58228"/>
        <dbReference type="ChEBI" id="CHEBI:58359"/>
        <dbReference type="ChEBI" id="CHEBI:456216"/>
        <dbReference type="EC" id="6.3.5.5"/>
    </reaction>
</comment>
<keyword evidence="15" id="KW-0511">Multifunctional enzyme</keyword>
<dbReference type="FunFam" id="3.30.1490.20:FF:000001">
    <property type="entry name" value="Carbamoyl-phosphate synthase large chain"/>
    <property type="match status" value="1"/>
</dbReference>
<evidence type="ECO:0000256" key="18">
    <source>
        <dbReference type="ARBA" id="ARBA00043984"/>
    </source>
</evidence>
<dbReference type="FunFam" id="3.40.50.1370:FF:000002">
    <property type="entry name" value="Aspartate carbamoyltransferase 2"/>
    <property type="match status" value="1"/>
</dbReference>
<dbReference type="NCBIfam" id="NF003671">
    <property type="entry name" value="PRK05294.1"/>
    <property type="match status" value="1"/>
</dbReference>
<dbReference type="Gene3D" id="3.30.470.20">
    <property type="entry name" value="ATP-grasp fold, B domain"/>
    <property type="match status" value="2"/>
</dbReference>
<dbReference type="Gene3D" id="3.50.30.20">
    <property type="entry name" value="Carbamoyl-phosphate synthase small subunit, N-terminal domain"/>
    <property type="match status" value="1"/>
</dbReference>
<dbReference type="Pfam" id="PF02787">
    <property type="entry name" value="CPSase_L_D3"/>
    <property type="match status" value="1"/>
</dbReference>
<feature type="domain" description="ATP-grasp" evidence="29">
    <location>
        <begin position="1224"/>
        <end position="1415"/>
    </location>
</feature>
<dbReference type="SUPFAM" id="SSF51556">
    <property type="entry name" value="Metallo-dependent hydrolases"/>
    <property type="match status" value="1"/>
</dbReference>
<dbReference type="SUPFAM" id="SSF48108">
    <property type="entry name" value="Carbamoyl phosphate synthetase, large subunit connection domain"/>
    <property type="match status" value="1"/>
</dbReference>
<dbReference type="PRINTS" id="PR00098">
    <property type="entry name" value="CPSASE"/>
</dbReference>
<dbReference type="Gene3D" id="3.40.50.1370">
    <property type="entry name" value="Aspartate/ornithine carbamoyltransferase"/>
    <property type="match status" value="2"/>
</dbReference>
<dbReference type="Pfam" id="PF02142">
    <property type="entry name" value="MGS"/>
    <property type="match status" value="1"/>
</dbReference>
<comment type="catalytic activity">
    <reaction evidence="24">
        <text>L-glutamine + H2O = L-glutamate + NH4(+)</text>
        <dbReference type="Rhea" id="RHEA:15889"/>
        <dbReference type="ChEBI" id="CHEBI:15377"/>
        <dbReference type="ChEBI" id="CHEBI:28938"/>
        <dbReference type="ChEBI" id="CHEBI:29985"/>
        <dbReference type="ChEBI" id="CHEBI:58359"/>
        <dbReference type="EC" id="3.5.1.2"/>
    </reaction>
</comment>
<dbReference type="PROSITE" id="PS51273">
    <property type="entry name" value="GATASE_TYPE_1"/>
    <property type="match status" value="1"/>
</dbReference>
<dbReference type="Pfam" id="PF02729">
    <property type="entry name" value="OTCace_N"/>
    <property type="match status" value="1"/>
</dbReference>
<dbReference type="PROSITE" id="PS00867">
    <property type="entry name" value="CPSASE_2"/>
    <property type="match status" value="2"/>
</dbReference>
<dbReference type="InterPro" id="IPR011761">
    <property type="entry name" value="ATP-grasp"/>
</dbReference>
<dbReference type="GO" id="GO:0005524">
    <property type="term" value="F:ATP binding"/>
    <property type="evidence" value="ECO:0007669"/>
    <property type="project" value="UniProtKB-UniRule"/>
</dbReference>
<dbReference type="SUPFAM" id="SSF52335">
    <property type="entry name" value="Methylglyoxal synthase-like"/>
    <property type="match status" value="1"/>
</dbReference>
<dbReference type="GO" id="GO:0006526">
    <property type="term" value="P:L-arginine biosynthetic process"/>
    <property type="evidence" value="ECO:0007669"/>
    <property type="project" value="TreeGrafter"/>
</dbReference>
<comment type="catalytic activity">
    <reaction evidence="23">
        <text>carbamoyl phosphate + L-aspartate = N-carbamoyl-L-aspartate + phosphate + H(+)</text>
        <dbReference type="Rhea" id="RHEA:20013"/>
        <dbReference type="ChEBI" id="CHEBI:15378"/>
        <dbReference type="ChEBI" id="CHEBI:29991"/>
        <dbReference type="ChEBI" id="CHEBI:32814"/>
        <dbReference type="ChEBI" id="CHEBI:43474"/>
        <dbReference type="ChEBI" id="CHEBI:58228"/>
        <dbReference type="EC" id="2.1.3.2"/>
    </reaction>
</comment>
<dbReference type="PRINTS" id="PR00099">
    <property type="entry name" value="CPSGATASE"/>
</dbReference>
<name>A0A8K0JLG8_9TREE</name>
<comment type="pathway">
    <text evidence="2">Pyrimidine metabolism; UMP biosynthesis via de novo pathway; (S)-dihydroorotate from bicarbonate: step 1/3.</text>
</comment>
<keyword evidence="8" id="KW-0436">Ligase</keyword>
<dbReference type="SMART" id="SM01096">
    <property type="entry name" value="CPSase_L_D3"/>
    <property type="match status" value="1"/>
</dbReference>
<keyword evidence="10" id="KW-0677">Repeat</keyword>
<dbReference type="EC" id="6.3.5.5" evidence="4"/>
<evidence type="ECO:0000256" key="26">
    <source>
        <dbReference type="ARBA" id="ARBA00081752"/>
    </source>
</evidence>
<accession>A0A8K0JLG8</accession>
<evidence type="ECO:0000256" key="7">
    <source>
        <dbReference type="ARBA" id="ARBA00022553"/>
    </source>
</evidence>
<evidence type="ECO:0000256" key="15">
    <source>
        <dbReference type="ARBA" id="ARBA00023268"/>
    </source>
</evidence>
<dbReference type="PROSITE" id="PS00866">
    <property type="entry name" value="CPSASE_1"/>
    <property type="match status" value="2"/>
</dbReference>
<dbReference type="Gene3D" id="3.40.50.1380">
    <property type="entry name" value="Methylglyoxal synthase-like domain"/>
    <property type="match status" value="1"/>
</dbReference>
<evidence type="ECO:0000256" key="20">
    <source>
        <dbReference type="ARBA" id="ARBA00044063"/>
    </source>
</evidence>
<dbReference type="FunFam" id="3.40.50.880:FF:000025">
    <property type="entry name" value="Bifunctional pyrimidine biosynthesis protein"/>
    <property type="match status" value="1"/>
</dbReference>
<dbReference type="Pfam" id="PF02786">
    <property type="entry name" value="CPSase_L_D2"/>
    <property type="match status" value="2"/>
</dbReference>
<dbReference type="NCBIfam" id="TIGR01369">
    <property type="entry name" value="CPSaseII_lrg"/>
    <property type="match status" value="1"/>
</dbReference>
<dbReference type="InterPro" id="IPR036914">
    <property type="entry name" value="MGS-like_dom_sf"/>
</dbReference>
<dbReference type="PANTHER" id="PTHR11405">
    <property type="entry name" value="CARBAMOYLTRANSFERASE FAMILY MEMBER"/>
    <property type="match status" value="1"/>
</dbReference>
<dbReference type="PRINTS" id="PR00101">
    <property type="entry name" value="ATCASE"/>
</dbReference>
<dbReference type="Pfam" id="PF25596">
    <property type="entry name" value="CPSase_L_D1"/>
    <property type="match status" value="2"/>
</dbReference>
<dbReference type="NCBIfam" id="NF009455">
    <property type="entry name" value="PRK12815.1"/>
    <property type="match status" value="1"/>
</dbReference>
<protein>
    <recommendedName>
        <fullName evidence="26">Pyrimidine-specific carbamoyl phosphate synthase-aspartate carbamoyl transferase</fullName>
        <ecNumber evidence="6">2.1.3.2</ecNumber>
        <ecNumber evidence="5">3.5.1.2</ecNumber>
        <ecNumber evidence="20">6.3.4.16</ecNumber>
        <ecNumber evidence="4">6.3.5.5</ecNumber>
    </recommendedName>
</protein>
<feature type="region of interest" description="Disordered" evidence="28">
    <location>
        <begin position="1"/>
        <end position="60"/>
    </location>
</feature>
<evidence type="ECO:0000256" key="5">
    <source>
        <dbReference type="ARBA" id="ARBA00012918"/>
    </source>
</evidence>
<evidence type="ECO:0000256" key="13">
    <source>
        <dbReference type="ARBA" id="ARBA00022840"/>
    </source>
</evidence>
<dbReference type="GO" id="GO:0044205">
    <property type="term" value="P:'de novo' UMP biosynthetic process"/>
    <property type="evidence" value="ECO:0007669"/>
    <property type="project" value="UniProtKB-UniPathway"/>
</dbReference>
<dbReference type="Pfam" id="PF00988">
    <property type="entry name" value="CPSase_sm_chain"/>
    <property type="match status" value="1"/>
</dbReference>
<dbReference type="SMART" id="SM01097">
    <property type="entry name" value="CPSase_sm_chain"/>
    <property type="match status" value="1"/>
</dbReference>
<dbReference type="Gene3D" id="3.20.20.140">
    <property type="entry name" value="Metal-dependent hydrolases"/>
    <property type="match status" value="1"/>
</dbReference>
<dbReference type="Pfam" id="PF00185">
    <property type="entry name" value="OTCace"/>
    <property type="match status" value="1"/>
</dbReference>
<evidence type="ECO:0000256" key="6">
    <source>
        <dbReference type="ARBA" id="ARBA00013008"/>
    </source>
</evidence>
<dbReference type="InterPro" id="IPR036480">
    <property type="entry name" value="CarbP_synth_ssu_N_sf"/>
</dbReference>
<dbReference type="NCBIfam" id="TIGR00670">
    <property type="entry name" value="asp_carb_tr"/>
    <property type="match status" value="1"/>
</dbReference>
<comment type="pathway">
    <text evidence="3">Pyrimidine metabolism; UMP biosynthesis via de novo pathway; (S)-dihydroorotate from bicarbonate: step 2/3.</text>
</comment>
<dbReference type="InterPro" id="IPR032466">
    <property type="entry name" value="Metal_Hydrolase"/>
</dbReference>
<dbReference type="EC" id="2.1.3.2" evidence="6"/>
<evidence type="ECO:0000256" key="2">
    <source>
        <dbReference type="ARBA" id="ARBA00004812"/>
    </source>
</evidence>
<evidence type="ECO:0000256" key="17">
    <source>
        <dbReference type="ARBA" id="ARBA00043979"/>
    </source>
</evidence>
<dbReference type="PROSITE" id="PS51855">
    <property type="entry name" value="MGS"/>
    <property type="match status" value="1"/>
</dbReference>
<dbReference type="FunFam" id="3.30.470.20:FF:000001">
    <property type="entry name" value="Carbamoyl-phosphate synthase large chain"/>
    <property type="match status" value="1"/>
</dbReference>
<evidence type="ECO:0000256" key="12">
    <source>
        <dbReference type="ARBA" id="ARBA00022801"/>
    </source>
</evidence>
<dbReference type="SUPFAM" id="SSF56059">
    <property type="entry name" value="Glutathione synthetase ATP-binding domain-like"/>
    <property type="match status" value="2"/>
</dbReference>
<dbReference type="InterPro" id="IPR036897">
    <property type="entry name" value="CarbamoylP_synth_lsu_oligo_sf"/>
</dbReference>
<dbReference type="SMART" id="SM00851">
    <property type="entry name" value="MGS"/>
    <property type="match status" value="1"/>
</dbReference>
<dbReference type="GO" id="GO:0016597">
    <property type="term" value="F:amino acid binding"/>
    <property type="evidence" value="ECO:0007669"/>
    <property type="project" value="InterPro"/>
</dbReference>
<evidence type="ECO:0000256" key="23">
    <source>
        <dbReference type="ARBA" id="ARBA00048859"/>
    </source>
</evidence>
<dbReference type="InterPro" id="IPR035686">
    <property type="entry name" value="CPSase_GATase1"/>
</dbReference>
<dbReference type="InterPro" id="IPR006275">
    <property type="entry name" value="CPSase_lsu"/>
</dbReference>
<evidence type="ECO:0000259" key="30">
    <source>
        <dbReference type="PROSITE" id="PS51855"/>
    </source>
</evidence>
<dbReference type="FunFam" id="3.40.50.1380:FF:000009">
    <property type="entry name" value="Carbamoyl-phosphate synthase, large subunit"/>
    <property type="match status" value="1"/>
</dbReference>
<evidence type="ECO:0000256" key="14">
    <source>
        <dbReference type="ARBA" id="ARBA00022975"/>
    </source>
</evidence>
<dbReference type="GO" id="GO:0004070">
    <property type="term" value="F:aspartate carbamoyltransferase activity"/>
    <property type="evidence" value="ECO:0007669"/>
    <property type="project" value="UniProtKB-EC"/>
</dbReference>
<dbReference type="NCBIfam" id="NF002032">
    <property type="entry name" value="PRK00856.1"/>
    <property type="match status" value="1"/>
</dbReference>
<dbReference type="Proteomes" id="UP000812966">
    <property type="component" value="Unassembled WGS sequence"/>
</dbReference>
<evidence type="ECO:0000256" key="27">
    <source>
        <dbReference type="PROSITE-ProRule" id="PRU00409"/>
    </source>
</evidence>
<evidence type="ECO:0000256" key="11">
    <source>
        <dbReference type="ARBA" id="ARBA00022741"/>
    </source>
</evidence>
<sequence length="2359" mass="256426">MSFAQPVPAASSTDAAPSQPAVPASLVPHVPSTTSSALPPRAQAAGSVTLPASSRGFDSDDQGLMNAALKKGELVEEWKEGQDEPDMVLELADGLALSGTSFGAEGKSISGECVFQTGMVGYPESLTDPSYSSQILILTYPLIGNYGVPARPSPNEASSTTDIPVTADAHNVPPTSDLLDSLPAEFESSHIHVSALIVANYHPSYSHHLAQSSLGKWLKEQGVPAMWGVDTRMLTKRLRQGGSILGRVLARKDGINLGVAAGLTKESSEGANSTGGVLSNVQKLLGVNTGNSAEAPTNWREQYHVVPFADPNAENLVAKVSTRQPVTYTPKPTSERSVVQHPTAGRPIRVIAVDVGMKWNQIRCFRNRGVEVKVVPWDYDFNTLEKEGSFDGLFVSNGPGDPSMVGATVDNLRKMMDSAKVPIFGICLGHQLLALASGAKTSKMKYGNRGMNLPCTCSTSGRCYITSQNHGYQVDVETLKEGWEALFTNANDGSNEGIWMGREGKPYFSVQFHPESAPGPRDTEFLFDVFINNMVESAKAGKLVPMIMPGGELVDNAAKYPRENVKKVLVLGSGGLSIGQAGEFDYSGSQAIKALKEEGIYTILVNPNIATIQTSKGLADKVYFLPVTPEFVRKIIKHEKPDGIYVTFGGQTALNVGIKLKDEFARLGVKVLGTPIDTIIMTEDRELFANAMAEIGEKCAESATATSIDEAIVAANNIGYPVIVRAAYALGGLGSGFAKNDDQLVALCDKAFATSPQVLVERSMKGWKEVEYEVVRDSRDNCITVCNMENFDPLGIHTGDSIVVAPSQTLSDADYNMLRTTAVNVIRHLGVIGECNIQYALNPYSQEYCIIEVNARLSRSSALASKATGYPLAFIAAKLGLNIPLNEIKNSVTKETSACFEPSLDYVVVKIPRWDLKKFTRVNPALSSSMKSVGEVMSIGRTFEETIQKAIRCIDDSFPGFGDNNLVEDIDTEIANPTDKRLFALATALHRGYSVEKLNEMSSIDPWFLTRLQRLVQMEKAMGKLSASTIPSGMLRHAKQLGFSDRQIAKAVSSNELAVRRLRLEAGISPFVKQIDTVAAEFPCHTNYLYNTYNASEHDITFDDHGVIVLGSGVYRIGSSVEFDWCAVRAIRTLRANGRKTVMINYNPETVSTDYDEADRLYFETISLETVLDIYDIEQSSGVILSMGGQTPNNIALPLHRQNVKIYGTSPELIDTAENRYKFSRMLDKIGVDQPLWKELTSFEEARGFCDKVGYPVLVRPSYVLSGAAMNVVFSQDDLAAYLLQAADVSRDHPVVITKYIEEAKEIEMDAVAKDGKMVMHYISEHVENAGVHSGDATLILPPQDLDPETIRKIEIATQKIGQALNVTGPYNIQFIAKNNEIKVIECNLRAARSFPFVSKVTGIDAIEMATKVMLDIPVRAYPELKMPPNYVGVKVPQFSFSRLSGADPVLGVEMASTGEVACFGKDKYEAYLKALISTGIFPPKKNILLSIGSFKEKLEMLSSVQKLHRMGYNLFATSGTADFIQEHGIPVKYLEALQDNDEEDPQKTEYSLTKHLAQNLIDVYINLPSKNRYRRPASYVSKGYKSRRMAVDFAIPLITNVKNAKLFIEAVIRKPAFDISSVDFKTSHETHTFPGLVNVQAFVPGIAASGSDDFNQVSQASVRGGFTTVHMSGQGSGSSIEDEISLQVAQANASGAAHCDYFFSVAASADNATRIGTDAVLNGSKALYIPFNEFSPANKVASIAGHFAAWPTERPIITDAKTTDLASILLLASLNGRSIHVTNVATRDDISLIVLAKEKGLKVTCDVAVYSLFFTKEQFPGSTCLPTAEEQKVFWDHIDAIDMLSVGSIPYQLAKELGHAPSITAGIEETLPLLLGAVAEGRLTLDDISAKLYENPRAIYELPEQTQTYVEVEISRSSAFQSNSGWSPLAGKNVAGAVHRVVTYGSSVFLDGRSSSMPLGRDISSSIGRTIAPRASRSSFSRARSSISGVAGFGSPAPGPRSPTFDSAPANLMSLSSVPGVESSEQRRTREISPVRPFAGLQAHPAFARRHILSVKQFAREDLHYLFSIASEMRTQVERSGSVNTLQGRVLATLFYENSTRTSTSFEAAMKRCGGEVTQVAADRSSVTKGESLGDTIRTLGCYADAIVIRHPEVGSSQTAAKFSPVPIVNAGDGIGEHPTQSLLDVFCIREELGSVNGITVTLIGDLKNGRTVHSLVKLLSLYSVTLNFVSPPSLAMPESVKAEATKAGVQWNEYVNLDEVVGKSDVLYVTRVQKERFANENEYDAVKDMYIIDNDLLQRAKPTTIVMHPLPRNNEIDPAVDFDVKRAAYFRQMRYGLFIRMALLTLILAPGTLNPAA</sequence>
<dbReference type="GO" id="GO:0004087">
    <property type="term" value="F:carbamoyl-phosphate synthase (ammonia) activity"/>
    <property type="evidence" value="ECO:0007669"/>
    <property type="project" value="UniProtKB-EC"/>
</dbReference>
<keyword evidence="14" id="KW-0665">Pyrimidine biosynthesis</keyword>
<proteinExistence type="inferred from homology"/>
<dbReference type="SUPFAM" id="SSF52021">
    <property type="entry name" value="Carbamoyl phosphate synthetase, small subunit N-terminal domain"/>
    <property type="match status" value="1"/>
</dbReference>
<dbReference type="InterPro" id="IPR006131">
    <property type="entry name" value="Asp_carbamoyltransf_Asp/Orn-bd"/>
</dbReference>
<dbReference type="Gene3D" id="3.40.50.880">
    <property type="match status" value="1"/>
</dbReference>
<dbReference type="PROSITE" id="PS00097">
    <property type="entry name" value="CARBAMOYLTRANSFERASE"/>
    <property type="match status" value="1"/>
</dbReference>
<keyword evidence="13 27" id="KW-0067">ATP-binding</keyword>
<evidence type="ECO:0000256" key="16">
    <source>
        <dbReference type="ARBA" id="ARBA00043968"/>
    </source>
</evidence>
<evidence type="ECO:0000256" key="25">
    <source>
        <dbReference type="ARBA" id="ARBA00058513"/>
    </source>
</evidence>
<dbReference type="FunFam" id="3.20.20.140:FF:000036">
    <property type="entry name" value="Carbamoyl-phosphate synthase large chain"/>
    <property type="match status" value="1"/>
</dbReference>
<dbReference type="EMBL" id="JABELV010000168">
    <property type="protein sequence ID" value="KAG7528770.1"/>
    <property type="molecule type" value="Genomic_DNA"/>
</dbReference>
<evidence type="ECO:0000256" key="19">
    <source>
        <dbReference type="ARBA" id="ARBA00043998"/>
    </source>
</evidence>
<dbReference type="InterPro" id="IPR006274">
    <property type="entry name" value="CarbamoylP_synth_ssu"/>
</dbReference>
<evidence type="ECO:0000259" key="29">
    <source>
        <dbReference type="PROSITE" id="PS50975"/>
    </source>
</evidence>
<dbReference type="NCBIfam" id="NF009475">
    <property type="entry name" value="PRK12838.1"/>
    <property type="match status" value="1"/>
</dbReference>
<dbReference type="SUPFAM" id="SSF53671">
    <property type="entry name" value="Aspartate/ornithine carbamoyltransferase"/>
    <property type="match status" value="1"/>
</dbReference>
<dbReference type="InterPro" id="IPR005483">
    <property type="entry name" value="CPSase_dom"/>
</dbReference>
<evidence type="ECO:0000256" key="4">
    <source>
        <dbReference type="ARBA" id="ARBA00012738"/>
    </source>
</evidence>
<dbReference type="InterPro" id="IPR005479">
    <property type="entry name" value="CPAse_ATP-bd"/>
</dbReference>
<comment type="cofactor">
    <cofactor evidence="1">
        <name>Zn(2+)</name>
        <dbReference type="ChEBI" id="CHEBI:29105"/>
    </cofactor>
</comment>
<dbReference type="FunFam" id="3.40.50.20:FF:000011">
    <property type="entry name" value="CAD protein-like isoform X1"/>
    <property type="match status" value="1"/>
</dbReference>
<evidence type="ECO:0000256" key="24">
    <source>
        <dbReference type="ARBA" id="ARBA00049534"/>
    </source>
</evidence>
<dbReference type="EC" id="3.5.1.2" evidence="5"/>
<dbReference type="InterPro" id="IPR013815">
    <property type="entry name" value="ATP_grasp_subdomain_1"/>
</dbReference>
<keyword evidence="32" id="KW-1185">Reference proteome</keyword>
<dbReference type="SUPFAM" id="SSF52317">
    <property type="entry name" value="Class I glutamine amidotransferase-like"/>
    <property type="match status" value="1"/>
</dbReference>
<reference evidence="31" key="1">
    <citation type="submission" date="2020-04" db="EMBL/GenBank/DDBJ databases">
        <title>Analysis of mating type loci in Filobasidium floriforme.</title>
        <authorList>
            <person name="Nowrousian M."/>
        </authorList>
    </citation>
    <scope>NUCLEOTIDE SEQUENCE</scope>
    <source>
        <strain evidence="31">CBS 6242</strain>
    </source>
</reference>
<dbReference type="CDD" id="cd01423">
    <property type="entry name" value="MGS_CPS_I_III"/>
    <property type="match status" value="1"/>
</dbReference>
<evidence type="ECO:0000256" key="3">
    <source>
        <dbReference type="ARBA" id="ARBA00004852"/>
    </source>
</evidence>
<evidence type="ECO:0000256" key="8">
    <source>
        <dbReference type="ARBA" id="ARBA00022598"/>
    </source>
</evidence>
<dbReference type="InterPro" id="IPR011607">
    <property type="entry name" value="MGS-like_dom"/>
</dbReference>
<dbReference type="InterPro" id="IPR017926">
    <property type="entry name" value="GATASE"/>
</dbReference>
<dbReference type="FunFam" id="3.40.50.20:FF:000002">
    <property type="entry name" value="Carbamoyl-phosphate synthase large chain"/>
    <property type="match status" value="1"/>
</dbReference>
<dbReference type="FunFam" id="3.30.470.20:FF:000004">
    <property type="entry name" value="Carbamoyl-phosphate synthase (glutamine-hydrolyzing)"/>
    <property type="match status" value="1"/>
</dbReference>
<dbReference type="InterPro" id="IPR036901">
    <property type="entry name" value="Asp/Orn_carbamoylTrfase_sf"/>
</dbReference>
<keyword evidence="12" id="KW-0378">Hydrolase</keyword>
<dbReference type="CDD" id="cd01744">
    <property type="entry name" value="GATase1_CPSase"/>
    <property type="match status" value="1"/>
</dbReference>
<dbReference type="HAMAP" id="MF_01209">
    <property type="entry name" value="CPSase_S_chain"/>
    <property type="match status" value="1"/>
</dbReference>
<dbReference type="EC" id="6.3.4.16" evidence="20"/>
<evidence type="ECO:0000256" key="10">
    <source>
        <dbReference type="ARBA" id="ARBA00022737"/>
    </source>
</evidence>
<dbReference type="HAMAP" id="MF_00001">
    <property type="entry name" value="Asp_carb_tr"/>
    <property type="match status" value="1"/>
</dbReference>
<dbReference type="InterPro" id="IPR006132">
    <property type="entry name" value="Asp/Orn_carbamoyltranf_P-bd"/>
</dbReference>
<dbReference type="SUPFAM" id="SSF52440">
    <property type="entry name" value="PreATP-grasp domain"/>
    <property type="match status" value="2"/>
</dbReference>
<comment type="similarity">
    <text evidence="17">In the C-terminal section; belongs to the aspartate/ornithine carbamoyltransferase superfamily. ATCase family.</text>
</comment>
<feature type="domain" description="ATP-grasp" evidence="29">
    <location>
        <begin position="689"/>
        <end position="881"/>
    </location>
</feature>
<dbReference type="PROSITE" id="PS50975">
    <property type="entry name" value="ATP_GRASP"/>
    <property type="match status" value="2"/>
</dbReference>
<dbReference type="Pfam" id="PF00117">
    <property type="entry name" value="GATase"/>
    <property type="match status" value="1"/>
</dbReference>
<dbReference type="GO" id="GO:0004088">
    <property type="term" value="F:carbamoyl-phosphate synthase (glutamine-hydrolyzing) activity"/>
    <property type="evidence" value="ECO:0007669"/>
    <property type="project" value="UniProtKB-EC"/>
</dbReference>
<dbReference type="InterPro" id="IPR058047">
    <property type="entry name" value="CPSase_preATP-grasp"/>
</dbReference>
<dbReference type="FunFam" id="3.50.30.20:FF:000002">
    <property type="entry name" value="Carbamoyl-phosphate synthase 1, mitochondrial"/>
    <property type="match status" value="1"/>
</dbReference>
<evidence type="ECO:0000256" key="22">
    <source>
        <dbReference type="ARBA" id="ARBA00048816"/>
    </source>
</evidence>
<dbReference type="InterPro" id="IPR002082">
    <property type="entry name" value="Asp_carbamoyltransf"/>
</dbReference>
<dbReference type="Gene3D" id="3.40.50.20">
    <property type="match status" value="2"/>
</dbReference>
<dbReference type="Gene3D" id="1.10.1030.10">
    <property type="entry name" value="Carbamoyl-phosphate synthetase, large subunit oligomerisation domain"/>
    <property type="match status" value="1"/>
</dbReference>
<dbReference type="InterPro" id="IPR005480">
    <property type="entry name" value="CPSase_lsu_oligo"/>
</dbReference>
<comment type="caution">
    <text evidence="31">The sequence shown here is derived from an EMBL/GenBank/DDBJ whole genome shotgun (WGS) entry which is preliminary data.</text>
</comment>
<dbReference type="InterPro" id="IPR016185">
    <property type="entry name" value="PreATP-grasp_dom_sf"/>
</dbReference>
<gene>
    <name evidence="31" type="ORF">FFLO_05939</name>
</gene>
<dbReference type="PANTHER" id="PTHR11405:SF5">
    <property type="entry name" value="CAD PROTEIN"/>
    <property type="match status" value="1"/>
</dbReference>
<evidence type="ECO:0000313" key="31">
    <source>
        <dbReference type="EMBL" id="KAG7528770.1"/>
    </source>
</evidence>
<organism evidence="31 32">
    <name type="scientific">Filobasidium floriforme</name>
    <dbReference type="NCBI Taxonomy" id="5210"/>
    <lineage>
        <taxon>Eukaryota</taxon>
        <taxon>Fungi</taxon>
        <taxon>Dikarya</taxon>
        <taxon>Basidiomycota</taxon>
        <taxon>Agaricomycotina</taxon>
        <taxon>Tremellomycetes</taxon>
        <taxon>Filobasidiales</taxon>
        <taxon>Filobasidiaceae</taxon>
        <taxon>Filobasidium</taxon>
    </lineage>
</organism>
<dbReference type="PRINTS" id="PR00100">
    <property type="entry name" value="AOTCASE"/>
</dbReference>
<dbReference type="NCBIfam" id="TIGR01368">
    <property type="entry name" value="CPSaseIIsmall"/>
    <property type="match status" value="1"/>
</dbReference>
<dbReference type="OrthoDB" id="1924069at2759"/>
<evidence type="ECO:0000256" key="21">
    <source>
        <dbReference type="ARBA" id="ARBA00047359"/>
    </source>
</evidence>